<dbReference type="InterPro" id="IPR012943">
    <property type="entry name" value="Cnn_1N"/>
</dbReference>
<comment type="subcellular location">
    <subcellularLocation>
        <location evidence="1">Cytoplasm</location>
    </subcellularLocation>
</comment>
<dbReference type="OrthoDB" id="10251744at2759"/>
<sequence>ASNKRSQTVLPASEFLQEKLLERRARNTRPKRRSRYTDIGPQLARDDDIFLQEAEESRKNYARLYDSSPIPAPVARTISDAGTTASSERRRRQMGAKELDAQMDRLTKENFALKLELDHRRENTAKLQEQLESMQAQTARASKIESEHAELLHINSQLVTELEKRDKAIEEAMDIICDLEDKVAFLEENACASRPTTANADSGYAGTESHEVSNPSSPPELQREARSKNTRHRPSPIAAASVAREPSFMASKKPSTQALRNVYLQTGQELQAIKSFHSLISQREGGVDIDEAVLNSPRLSVLSESSFESMYSPKKANPDRHVWEGSEDDGPEHDKLAAAKSQAAHLREDSISRVSQWMAERELDEEEETPSKPERVRLPTKDAKAVAPPNPSQLPKLQRSNGQSHFQSLNDALSSAKLQERPTRPIVVNPTSKPYQSSAVRQMAKHNPKTPTMGGAMFGTPLLPPTPESASTRMLRGSRSTIADEPVALVNPATTVRAHDATTLAPRHAAAQVRSPTKLAEAFDRTKIQQPNPAYSADARYRRHQSQAAKVEDSSSSEDSSEEESDDDEGDDDGDEDDDNSETVRDFMLDYDGYPDGNSILHGTPSRFLKQPKDGEDMFFNHNNISPPRTRKPEPPRRSQTSTEMTTNLLRPVVSRAETSPNQYAGPSRVITTGPRSPGEPVMSPTSVYSGSSSNGTIVQNQAQHSRNRSLSPEVTRSTARAGQVTSPSRSQIPTSPGSNGHSFSQKTQKLFRRLSNSHERSRDRETSPLPGLTRTPSSAYVN</sequence>
<proteinExistence type="predicted"/>
<feature type="non-terminal residue" evidence="6">
    <location>
        <position position="783"/>
    </location>
</feature>
<dbReference type="Proteomes" id="UP000799441">
    <property type="component" value="Unassembled WGS sequence"/>
</dbReference>
<evidence type="ECO:0000256" key="1">
    <source>
        <dbReference type="ARBA" id="ARBA00004496"/>
    </source>
</evidence>
<gene>
    <name evidence="6" type="ORF">K431DRAFT_200577</name>
</gene>
<evidence type="ECO:0000256" key="2">
    <source>
        <dbReference type="ARBA" id="ARBA00022490"/>
    </source>
</evidence>
<keyword evidence="7" id="KW-1185">Reference proteome</keyword>
<feature type="compositionally biased region" description="Acidic residues" evidence="4">
    <location>
        <begin position="555"/>
        <end position="581"/>
    </location>
</feature>
<feature type="coiled-coil region" evidence="3">
    <location>
        <begin position="96"/>
        <end position="137"/>
    </location>
</feature>
<feature type="compositionally biased region" description="Basic and acidic residues" evidence="4">
    <location>
        <begin position="757"/>
        <end position="767"/>
    </location>
</feature>
<feature type="domain" description="Centrosomin N-terminal motif 1" evidence="5">
    <location>
        <begin position="97"/>
        <end position="172"/>
    </location>
</feature>
<feature type="region of interest" description="Disordered" evidence="4">
    <location>
        <begin position="307"/>
        <end position="486"/>
    </location>
</feature>
<name>A0A9P4UKP5_9PEZI</name>
<feature type="compositionally biased region" description="Polar residues" evidence="4">
    <location>
        <begin position="657"/>
        <end position="675"/>
    </location>
</feature>
<evidence type="ECO:0000259" key="5">
    <source>
        <dbReference type="Pfam" id="PF07989"/>
    </source>
</evidence>
<reference evidence="6" key="1">
    <citation type="journal article" date="2020" name="Stud. Mycol.">
        <title>101 Dothideomycetes genomes: a test case for predicting lifestyles and emergence of pathogens.</title>
        <authorList>
            <person name="Haridas S."/>
            <person name="Albert R."/>
            <person name="Binder M."/>
            <person name="Bloem J."/>
            <person name="Labutti K."/>
            <person name="Salamov A."/>
            <person name="Andreopoulos B."/>
            <person name="Baker S."/>
            <person name="Barry K."/>
            <person name="Bills G."/>
            <person name="Bluhm B."/>
            <person name="Cannon C."/>
            <person name="Castanera R."/>
            <person name="Culley D."/>
            <person name="Daum C."/>
            <person name="Ezra D."/>
            <person name="Gonzalez J."/>
            <person name="Henrissat B."/>
            <person name="Kuo A."/>
            <person name="Liang C."/>
            <person name="Lipzen A."/>
            <person name="Lutzoni F."/>
            <person name="Magnuson J."/>
            <person name="Mondo S."/>
            <person name="Nolan M."/>
            <person name="Ohm R."/>
            <person name="Pangilinan J."/>
            <person name="Park H.-J."/>
            <person name="Ramirez L."/>
            <person name="Alfaro M."/>
            <person name="Sun H."/>
            <person name="Tritt A."/>
            <person name="Yoshinaga Y."/>
            <person name="Zwiers L.-H."/>
            <person name="Turgeon B."/>
            <person name="Goodwin S."/>
            <person name="Spatafora J."/>
            <person name="Crous P."/>
            <person name="Grigoriev I."/>
        </authorList>
    </citation>
    <scope>NUCLEOTIDE SEQUENCE</scope>
    <source>
        <strain evidence="6">CBS 116435</strain>
    </source>
</reference>
<feature type="compositionally biased region" description="Polar residues" evidence="4">
    <location>
        <begin position="393"/>
        <end position="417"/>
    </location>
</feature>
<evidence type="ECO:0000313" key="7">
    <source>
        <dbReference type="Proteomes" id="UP000799441"/>
    </source>
</evidence>
<protein>
    <recommendedName>
        <fullName evidence="5">Centrosomin N-terminal motif 1 domain-containing protein</fullName>
    </recommendedName>
</protein>
<dbReference type="GO" id="GO:0005737">
    <property type="term" value="C:cytoplasm"/>
    <property type="evidence" value="ECO:0007669"/>
    <property type="project" value="UniProtKB-SubCell"/>
</dbReference>
<dbReference type="AlphaFoldDB" id="A0A9P4UKP5"/>
<dbReference type="EMBL" id="MU003855">
    <property type="protein sequence ID" value="KAF2716998.1"/>
    <property type="molecule type" value="Genomic_DNA"/>
</dbReference>
<evidence type="ECO:0000256" key="3">
    <source>
        <dbReference type="SAM" id="Coils"/>
    </source>
</evidence>
<feature type="compositionally biased region" description="Polar residues" evidence="4">
    <location>
        <begin position="429"/>
        <end position="440"/>
    </location>
</feature>
<feature type="compositionally biased region" description="Basic and acidic residues" evidence="4">
    <location>
        <begin position="369"/>
        <end position="384"/>
    </location>
</feature>
<keyword evidence="2" id="KW-0963">Cytoplasm</keyword>
<keyword evidence="3" id="KW-0175">Coiled coil</keyword>
<evidence type="ECO:0000313" key="6">
    <source>
        <dbReference type="EMBL" id="KAF2716998.1"/>
    </source>
</evidence>
<dbReference type="GO" id="GO:0005815">
    <property type="term" value="C:microtubule organizing center"/>
    <property type="evidence" value="ECO:0007669"/>
    <property type="project" value="InterPro"/>
</dbReference>
<feature type="non-terminal residue" evidence="6">
    <location>
        <position position="1"/>
    </location>
</feature>
<feature type="compositionally biased region" description="Polar residues" evidence="4">
    <location>
        <begin position="684"/>
        <end position="749"/>
    </location>
</feature>
<feature type="region of interest" description="Disordered" evidence="4">
    <location>
        <begin position="74"/>
        <end position="95"/>
    </location>
</feature>
<evidence type="ECO:0000256" key="4">
    <source>
        <dbReference type="SAM" id="MobiDB-lite"/>
    </source>
</evidence>
<organism evidence="6 7">
    <name type="scientific">Polychaeton citri CBS 116435</name>
    <dbReference type="NCBI Taxonomy" id="1314669"/>
    <lineage>
        <taxon>Eukaryota</taxon>
        <taxon>Fungi</taxon>
        <taxon>Dikarya</taxon>
        <taxon>Ascomycota</taxon>
        <taxon>Pezizomycotina</taxon>
        <taxon>Dothideomycetes</taxon>
        <taxon>Dothideomycetidae</taxon>
        <taxon>Capnodiales</taxon>
        <taxon>Capnodiaceae</taxon>
        <taxon>Polychaeton</taxon>
    </lineage>
</organism>
<feature type="compositionally biased region" description="Polar residues" evidence="4">
    <location>
        <begin position="639"/>
        <end position="649"/>
    </location>
</feature>
<feature type="region of interest" description="Disordered" evidence="4">
    <location>
        <begin position="498"/>
        <end position="783"/>
    </location>
</feature>
<feature type="region of interest" description="Disordered" evidence="4">
    <location>
        <begin position="194"/>
        <end position="253"/>
    </location>
</feature>
<comment type="caution">
    <text evidence="6">The sequence shown here is derived from an EMBL/GenBank/DDBJ whole genome shotgun (WGS) entry which is preliminary data.</text>
</comment>
<accession>A0A9P4UKP5</accession>
<dbReference type="Pfam" id="PF07989">
    <property type="entry name" value="Cnn_1N"/>
    <property type="match status" value="1"/>
</dbReference>